<name>A0A0A9EGK6_ARUDO</name>
<reference evidence="1" key="1">
    <citation type="submission" date="2014-09" db="EMBL/GenBank/DDBJ databases">
        <authorList>
            <person name="Magalhaes I.L.F."/>
            <person name="Oliveira U."/>
            <person name="Santos F.R."/>
            <person name="Vidigal T.H.D.A."/>
            <person name="Brescovit A.D."/>
            <person name="Santos A.J."/>
        </authorList>
    </citation>
    <scope>NUCLEOTIDE SEQUENCE</scope>
    <source>
        <tissue evidence="1">Shoot tissue taken approximately 20 cm above the soil surface</tissue>
    </source>
</reference>
<evidence type="ECO:0000313" key="1">
    <source>
        <dbReference type="EMBL" id="JAD97005.1"/>
    </source>
</evidence>
<dbReference type="AlphaFoldDB" id="A0A0A9EGK6"/>
<protein>
    <submittedName>
        <fullName evidence="1">Uncharacterized protein</fullName>
    </submittedName>
</protein>
<proteinExistence type="predicted"/>
<dbReference type="EMBL" id="GBRH01200890">
    <property type="protein sequence ID" value="JAD97005.1"/>
    <property type="molecule type" value="Transcribed_RNA"/>
</dbReference>
<reference evidence="1" key="2">
    <citation type="journal article" date="2015" name="Data Brief">
        <title>Shoot transcriptome of the giant reed, Arundo donax.</title>
        <authorList>
            <person name="Barrero R.A."/>
            <person name="Guerrero F.D."/>
            <person name="Moolhuijzen P."/>
            <person name="Goolsby J.A."/>
            <person name="Tidwell J."/>
            <person name="Bellgard S.E."/>
            <person name="Bellgard M.I."/>
        </authorList>
    </citation>
    <scope>NUCLEOTIDE SEQUENCE</scope>
    <source>
        <tissue evidence="1">Shoot tissue taken approximately 20 cm above the soil surface</tissue>
    </source>
</reference>
<organism evidence="1">
    <name type="scientific">Arundo donax</name>
    <name type="common">Giant reed</name>
    <name type="synonym">Donax arundinaceus</name>
    <dbReference type="NCBI Taxonomy" id="35708"/>
    <lineage>
        <taxon>Eukaryota</taxon>
        <taxon>Viridiplantae</taxon>
        <taxon>Streptophyta</taxon>
        <taxon>Embryophyta</taxon>
        <taxon>Tracheophyta</taxon>
        <taxon>Spermatophyta</taxon>
        <taxon>Magnoliopsida</taxon>
        <taxon>Liliopsida</taxon>
        <taxon>Poales</taxon>
        <taxon>Poaceae</taxon>
        <taxon>PACMAD clade</taxon>
        <taxon>Arundinoideae</taxon>
        <taxon>Arundineae</taxon>
        <taxon>Arundo</taxon>
    </lineage>
</organism>
<accession>A0A0A9EGK6</accession>
<sequence length="28" mass="3391">MQFWRAIKILISLYNLLISTRDIQEDIP</sequence>